<dbReference type="Proteomes" id="UP001199469">
    <property type="component" value="Unassembled WGS sequence"/>
</dbReference>
<dbReference type="RefSeq" id="WP_230737142.1">
    <property type="nucleotide sequence ID" value="NZ_JAJNDB010000004.1"/>
</dbReference>
<dbReference type="PANTHER" id="PTHR30502:SF0">
    <property type="entry name" value="PHOSPHOENOLPYRUVATE CARBOXYLASE FAMILY PROTEIN"/>
    <property type="match status" value="1"/>
</dbReference>
<name>A0ABS8PBT7_9PSEU</name>
<comment type="caution">
    <text evidence="5">The sequence shown here is derived from an EMBL/GenBank/DDBJ whole genome shotgun (WGS) entry which is preliminary data.</text>
</comment>
<dbReference type="SUPFAM" id="SSF51621">
    <property type="entry name" value="Phosphoenolpyruvate/pyruvate domain"/>
    <property type="match status" value="1"/>
</dbReference>
<sequence length="261" mass="27666">MLTTNRTRERLADGGSVYGLICSIPSPTLVEMIGCSGYDFVVIDTEHTGVDPQQLENLIRAAEAVGVTPFVRVGSVGAAVDTAAILRALDAGALGIVVPHVRTPDDAAAAVRAARYAPEGMRSVNGGRVPGFGRIDLTEYVVRANRQVMVVVMIEDAEGVDALDEILAVPGVDLVLEGAADLSQAYGVTWQTRHPRVREALEGVADRCAAHGVPFCAIPRAPEDHDAWVDRGVRAFVLGEERGLAARALRAHLSALRGEES</sequence>
<dbReference type="InterPro" id="IPR015813">
    <property type="entry name" value="Pyrv/PenolPyrv_kinase-like_dom"/>
</dbReference>
<accession>A0ABS8PBT7</accession>
<dbReference type="GO" id="GO:0016829">
    <property type="term" value="F:lyase activity"/>
    <property type="evidence" value="ECO:0007669"/>
    <property type="project" value="UniProtKB-KW"/>
</dbReference>
<proteinExistence type="inferred from homology"/>
<dbReference type="InterPro" id="IPR050251">
    <property type="entry name" value="HpcH-HpaI_aldolase"/>
</dbReference>
<dbReference type="EMBL" id="JAJNDB010000004">
    <property type="protein sequence ID" value="MCD2195756.1"/>
    <property type="molecule type" value="Genomic_DNA"/>
</dbReference>
<keyword evidence="3 5" id="KW-0456">Lyase</keyword>
<keyword evidence="2" id="KW-0479">Metal-binding</keyword>
<comment type="similarity">
    <text evidence="1">Belongs to the HpcH/HpaI aldolase family.</text>
</comment>
<evidence type="ECO:0000259" key="4">
    <source>
        <dbReference type="Pfam" id="PF03328"/>
    </source>
</evidence>
<organism evidence="5 6">
    <name type="scientific">Actinomycetospora endophytica</name>
    <dbReference type="NCBI Taxonomy" id="2291215"/>
    <lineage>
        <taxon>Bacteria</taxon>
        <taxon>Bacillati</taxon>
        <taxon>Actinomycetota</taxon>
        <taxon>Actinomycetes</taxon>
        <taxon>Pseudonocardiales</taxon>
        <taxon>Pseudonocardiaceae</taxon>
        <taxon>Actinomycetospora</taxon>
    </lineage>
</organism>
<evidence type="ECO:0000256" key="1">
    <source>
        <dbReference type="ARBA" id="ARBA00005568"/>
    </source>
</evidence>
<gene>
    <name evidence="5" type="ORF">LQ327_20500</name>
</gene>
<evidence type="ECO:0000313" key="5">
    <source>
        <dbReference type="EMBL" id="MCD2195756.1"/>
    </source>
</evidence>
<protein>
    <submittedName>
        <fullName evidence="5">Aldolase/citrate lyase family protein</fullName>
    </submittedName>
</protein>
<dbReference type="InterPro" id="IPR005000">
    <property type="entry name" value="Aldolase/citrate-lyase_domain"/>
</dbReference>
<dbReference type="Pfam" id="PF03328">
    <property type="entry name" value="HpcH_HpaI"/>
    <property type="match status" value="1"/>
</dbReference>
<dbReference type="InterPro" id="IPR040442">
    <property type="entry name" value="Pyrv_kinase-like_dom_sf"/>
</dbReference>
<evidence type="ECO:0000256" key="3">
    <source>
        <dbReference type="ARBA" id="ARBA00023239"/>
    </source>
</evidence>
<evidence type="ECO:0000313" key="6">
    <source>
        <dbReference type="Proteomes" id="UP001199469"/>
    </source>
</evidence>
<dbReference type="Gene3D" id="3.20.20.60">
    <property type="entry name" value="Phosphoenolpyruvate-binding domains"/>
    <property type="match status" value="1"/>
</dbReference>
<keyword evidence="6" id="KW-1185">Reference proteome</keyword>
<reference evidence="5 6" key="1">
    <citation type="submission" date="2021-11" db="EMBL/GenBank/DDBJ databases">
        <title>Draft genome sequence of Actinomycetospora sp. SF1 isolated from the rhizosphere soil.</title>
        <authorList>
            <person name="Duangmal K."/>
            <person name="Chantavorakit T."/>
        </authorList>
    </citation>
    <scope>NUCLEOTIDE SEQUENCE [LARGE SCALE GENOMIC DNA]</scope>
    <source>
        <strain evidence="5 6">TBRC 5722</strain>
    </source>
</reference>
<dbReference type="PANTHER" id="PTHR30502">
    <property type="entry name" value="2-KETO-3-DEOXY-L-RHAMNONATE ALDOLASE"/>
    <property type="match status" value="1"/>
</dbReference>
<feature type="domain" description="HpcH/HpaI aldolase/citrate lyase" evidence="4">
    <location>
        <begin position="26"/>
        <end position="244"/>
    </location>
</feature>
<evidence type="ECO:0000256" key="2">
    <source>
        <dbReference type="ARBA" id="ARBA00022723"/>
    </source>
</evidence>